<reference evidence="4" key="2">
    <citation type="submission" date="2010-01" db="EMBL/GenBank/DDBJ databases">
        <title>The complete genome of Geodermatophilus obscurus DSM 43160.</title>
        <authorList>
            <consortium name="US DOE Joint Genome Institute (JGI-PGF)"/>
            <person name="Lucas S."/>
            <person name="Copeland A."/>
            <person name="Lapidus A."/>
            <person name="Glavina del Rio T."/>
            <person name="Dalin E."/>
            <person name="Tice H."/>
            <person name="Bruce D."/>
            <person name="Goodwin L."/>
            <person name="Pitluck S."/>
            <person name="Kyrpides N."/>
            <person name="Mavromatis K."/>
            <person name="Ivanova N."/>
            <person name="Munk A.C."/>
            <person name="Brettin T."/>
            <person name="Detter J.C."/>
            <person name="Han C."/>
            <person name="Larimer F."/>
            <person name="Land M."/>
            <person name="Hauser L."/>
            <person name="Markowitz V."/>
            <person name="Cheng J.-F."/>
            <person name="Hugenholtz P."/>
            <person name="Woyke T."/>
            <person name="Wu D."/>
            <person name="Jando M."/>
            <person name="Schneider S."/>
            <person name="Klenk H.-P."/>
            <person name="Eisen J.A."/>
        </authorList>
    </citation>
    <scope>NUCLEOTIDE SEQUENCE [LARGE SCALE GENOMIC DNA]</scope>
    <source>
        <strain evidence="4">ATCC 25078 / DSM 43160 / JCM 3152 / KCC A-0152 / KCTC 9177 / NBRC 13315 / NRRL B-3577 / G-20</strain>
    </source>
</reference>
<keyword evidence="2" id="KW-0812">Transmembrane</keyword>
<organism evidence="3 4">
    <name type="scientific">Geodermatophilus obscurus (strain ATCC 25078 / DSM 43160 / JCM 3152 / CCUG 61914 / KCC A-0152 / KCTC 9177 / NBRC 13315 / NRRL B-3577 / G-20)</name>
    <dbReference type="NCBI Taxonomy" id="526225"/>
    <lineage>
        <taxon>Bacteria</taxon>
        <taxon>Bacillati</taxon>
        <taxon>Actinomycetota</taxon>
        <taxon>Actinomycetes</taxon>
        <taxon>Geodermatophilales</taxon>
        <taxon>Geodermatophilaceae</taxon>
        <taxon>Geodermatophilus</taxon>
    </lineage>
</organism>
<name>D2S8A8_GEOOG</name>
<accession>D2S8A8</accession>
<feature type="transmembrane region" description="Helical" evidence="2">
    <location>
        <begin position="174"/>
        <end position="194"/>
    </location>
</feature>
<evidence type="ECO:0000313" key="3">
    <source>
        <dbReference type="EMBL" id="ADB73530.1"/>
    </source>
</evidence>
<feature type="transmembrane region" description="Helical" evidence="2">
    <location>
        <begin position="63"/>
        <end position="85"/>
    </location>
</feature>
<feature type="transmembrane region" description="Helical" evidence="2">
    <location>
        <begin position="20"/>
        <end position="36"/>
    </location>
</feature>
<dbReference type="KEGG" id="gob:Gobs_0762"/>
<proteinExistence type="predicted"/>
<reference evidence="3 4" key="1">
    <citation type="journal article" date="2010" name="Stand. Genomic Sci.">
        <title>Complete genome sequence of Geodermatophilus obscurus type strain (G-20).</title>
        <authorList>
            <person name="Ivanova N."/>
            <person name="Sikorski J."/>
            <person name="Jando M."/>
            <person name="Munk C."/>
            <person name="Lapidus A."/>
            <person name="Glavina Del Rio T."/>
            <person name="Copeland A."/>
            <person name="Tice H."/>
            <person name="Cheng J.-F."/>
            <person name="Lucas S."/>
            <person name="Chen F."/>
            <person name="Nolan M."/>
            <person name="Bruce D."/>
            <person name="Goodwin L."/>
            <person name="Pitluck S."/>
            <person name="Mavromatis K."/>
            <person name="Mikhailova N."/>
            <person name="Pati A."/>
            <person name="Chen A."/>
            <person name="Palaniappan K."/>
            <person name="Land M."/>
            <person name="Hauser L."/>
            <person name="Chang Y.-J."/>
            <person name="Jeffries C.D."/>
            <person name="Meincke L."/>
            <person name="Brettin T."/>
            <person name="Detter J.C."/>
            <person name="Detter J.C."/>
            <person name="Rohde M."/>
            <person name="Goeker M."/>
            <person name="Bristow J."/>
            <person name="Eisen J.A."/>
            <person name="Markowitz V."/>
            <person name="Hugenholtz P."/>
            <person name="Kyrpides N.C."/>
            <person name="Klenk H.-P."/>
        </authorList>
    </citation>
    <scope>NUCLEOTIDE SEQUENCE [LARGE SCALE GENOMIC DNA]</scope>
    <source>
        <strain evidence="4">ATCC 25078 / DSM 43160 / JCM 3152 / KCC A-0152 / KCTC 9177 / NBRC 13315 / NRRL B-3577 / G-20</strain>
    </source>
</reference>
<feature type="transmembrane region" description="Helical" evidence="2">
    <location>
        <begin position="139"/>
        <end position="162"/>
    </location>
</feature>
<feature type="transmembrane region" description="Helical" evidence="2">
    <location>
        <begin position="105"/>
        <end position="127"/>
    </location>
</feature>
<dbReference type="AlphaFoldDB" id="D2S8A8"/>
<protein>
    <submittedName>
        <fullName evidence="3">Uncharacterized protein</fullName>
    </submittedName>
</protein>
<evidence type="ECO:0000256" key="1">
    <source>
        <dbReference type="SAM" id="MobiDB-lite"/>
    </source>
</evidence>
<gene>
    <name evidence="3" type="ordered locus">Gobs_0762</name>
</gene>
<sequence>MLAMMTVINVVVGIPEPPAVAIAGLPVAAVPVYFEARARRKTTREQSLQAIASMEGVELRQTLSVVIVVSALLLVLESLVGAAVGSLVSMGRVTSGLPPTGADFATAYTTGMVLIGVPVLGALSVAIGVQAGRYLQHRIAPWLALAAALMVPARLAIIWGSASTIRRSGLWVDYVEALTGMVILAVFLFVGLWLGSLWGRRNREVVLLSRSFKRLNADDRRAALDMLRAAAQQELTRATRPDGPEADQTPPST</sequence>
<keyword evidence="2" id="KW-0472">Membrane</keyword>
<keyword evidence="2" id="KW-1133">Transmembrane helix</keyword>
<evidence type="ECO:0000313" key="4">
    <source>
        <dbReference type="Proteomes" id="UP000001382"/>
    </source>
</evidence>
<dbReference type="HOGENOM" id="CLU_1097368_0_0_11"/>
<evidence type="ECO:0000256" key="2">
    <source>
        <dbReference type="SAM" id="Phobius"/>
    </source>
</evidence>
<dbReference type="Proteomes" id="UP000001382">
    <property type="component" value="Chromosome"/>
</dbReference>
<feature type="region of interest" description="Disordered" evidence="1">
    <location>
        <begin position="234"/>
        <end position="253"/>
    </location>
</feature>
<dbReference type="EMBL" id="CP001867">
    <property type="protein sequence ID" value="ADB73530.1"/>
    <property type="molecule type" value="Genomic_DNA"/>
</dbReference>
<keyword evidence="4" id="KW-1185">Reference proteome</keyword>